<reference evidence="3 4" key="1">
    <citation type="submission" date="2019-02" db="EMBL/GenBank/DDBJ databases">
        <title>Deep-cultivation of Planctomycetes and their phenomic and genomic characterization uncovers novel biology.</title>
        <authorList>
            <person name="Wiegand S."/>
            <person name="Jogler M."/>
            <person name="Boedeker C."/>
            <person name="Pinto D."/>
            <person name="Vollmers J."/>
            <person name="Rivas-Marin E."/>
            <person name="Kohn T."/>
            <person name="Peeters S.H."/>
            <person name="Heuer A."/>
            <person name="Rast P."/>
            <person name="Oberbeckmann S."/>
            <person name="Bunk B."/>
            <person name="Jeske O."/>
            <person name="Meyerdierks A."/>
            <person name="Storesund J.E."/>
            <person name="Kallscheuer N."/>
            <person name="Luecker S."/>
            <person name="Lage O.M."/>
            <person name="Pohl T."/>
            <person name="Merkel B.J."/>
            <person name="Hornburger P."/>
            <person name="Mueller R.-W."/>
            <person name="Bruemmer F."/>
            <person name="Labrenz M."/>
            <person name="Spormann A.M."/>
            <person name="Op Den Camp H."/>
            <person name="Overmann J."/>
            <person name="Amann R."/>
            <person name="Jetten M.S.M."/>
            <person name="Mascher T."/>
            <person name="Medema M.H."/>
            <person name="Devos D.P."/>
            <person name="Kaster A.-K."/>
            <person name="Ovreas L."/>
            <person name="Rohde M."/>
            <person name="Galperin M.Y."/>
            <person name="Jogler C."/>
        </authorList>
    </citation>
    <scope>NUCLEOTIDE SEQUENCE [LARGE SCALE GENOMIC DNA]</scope>
    <source>
        <strain evidence="3 4">Pla108</strain>
    </source>
</reference>
<dbReference type="PANTHER" id="PTHR42997">
    <property type="entry name" value="HIT FAMILY HYDROLASE"/>
    <property type="match status" value="1"/>
</dbReference>
<dbReference type="PROSITE" id="PS51084">
    <property type="entry name" value="HIT_2"/>
    <property type="match status" value="1"/>
</dbReference>
<dbReference type="EMBL" id="SJPR01000001">
    <property type="protein sequence ID" value="TWU00510.1"/>
    <property type="molecule type" value="Genomic_DNA"/>
</dbReference>
<keyword evidence="3" id="KW-0808">Transferase</keyword>
<evidence type="ECO:0000313" key="4">
    <source>
        <dbReference type="Proteomes" id="UP000317421"/>
    </source>
</evidence>
<dbReference type="PANTHER" id="PTHR42997:SF1">
    <property type="entry name" value="AP-4-A PHOSPHORYLASE"/>
    <property type="match status" value="1"/>
</dbReference>
<proteinExistence type="predicted"/>
<dbReference type="GO" id="GO:0003877">
    <property type="term" value="F:ATP:ADP adenylyltransferase activity"/>
    <property type="evidence" value="ECO:0007669"/>
    <property type="project" value="UniProtKB-EC"/>
</dbReference>
<sequence length="180" mass="19938">MNDDERLWAPWRLGYIKGTESADPPPTPSDWVPQADHRCFLCLAAATYAEADADQRLLVAARDEHVVTVLNRYPYSNCHVLVSPRRHVATLAELSDEEHLAAMRVLTRLSTTLTQRIGAQGFNIGLNLGGVAGAGVPGHLHWHLVPRWPGDHNFMPTLAGVRVIPQSLDAAWELVRDALR</sequence>
<dbReference type="AlphaFoldDB" id="A0A5C6ALJ8"/>
<keyword evidence="3" id="KW-0548">Nucleotidyltransferase</keyword>
<evidence type="ECO:0000313" key="3">
    <source>
        <dbReference type="EMBL" id="TWU00510.1"/>
    </source>
</evidence>
<dbReference type="InterPro" id="IPR036265">
    <property type="entry name" value="HIT-like_sf"/>
</dbReference>
<dbReference type="InterPro" id="IPR011146">
    <property type="entry name" value="HIT-like"/>
</dbReference>
<feature type="short sequence motif" description="Histidine triad motif" evidence="1">
    <location>
        <begin position="139"/>
        <end position="143"/>
    </location>
</feature>
<dbReference type="SUPFAM" id="SSF54197">
    <property type="entry name" value="HIT-like"/>
    <property type="match status" value="1"/>
</dbReference>
<dbReference type="InterPro" id="IPR052908">
    <property type="entry name" value="AP-4-A_phosphorylase"/>
</dbReference>
<feature type="domain" description="HIT" evidence="2">
    <location>
        <begin position="44"/>
        <end position="154"/>
    </location>
</feature>
<comment type="caution">
    <text evidence="3">The sequence shown here is derived from an EMBL/GenBank/DDBJ whole genome shotgun (WGS) entry which is preliminary data.</text>
</comment>
<dbReference type="RefSeq" id="WP_146444174.1">
    <property type="nucleotide sequence ID" value="NZ_SJPR01000001.1"/>
</dbReference>
<organism evidence="3 4">
    <name type="scientific">Botrimarina colliarenosi</name>
    <dbReference type="NCBI Taxonomy" id="2528001"/>
    <lineage>
        <taxon>Bacteria</taxon>
        <taxon>Pseudomonadati</taxon>
        <taxon>Planctomycetota</taxon>
        <taxon>Planctomycetia</taxon>
        <taxon>Pirellulales</taxon>
        <taxon>Lacipirellulaceae</taxon>
        <taxon>Botrimarina</taxon>
    </lineage>
</organism>
<accession>A0A5C6ALJ8</accession>
<dbReference type="Pfam" id="PF01230">
    <property type="entry name" value="HIT"/>
    <property type="match status" value="1"/>
</dbReference>
<dbReference type="Proteomes" id="UP000317421">
    <property type="component" value="Unassembled WGS sequence"/>
</dbReference>
<keyword evidence="4" id="KW-1185">Reference proteome</keyword>
<gene>
    <name evidence="3" type="ORF">Pla108_14620</name>
</gene>
<evidence type="ECO:0000259" key="2">
    <source>
        <dbReference type="PROSITE" id="PS51084"/>
    </source>
</evidence>
<evidence type="ECO:0000256" key="1">
    <source>
        <dbReference type="PROSITE-ProRule" id="PRU00464"/>
    </source>
</evidence>
<dbReference type="EC" id="2.7.7.53" evidence="3"/>
<protein>
    <submittedName>
        <fullName evidence="3">AP-4-A phosphorylase</fullName>
        <ecNumber evidence="3">2.7.7.53</ecNumber>
    </submittedName>
</protein>
<name>A0A5C6ALJ8_9BACT</name>
<dbReference type="OrthoDB" id="9784774at2"/>
<dbReference type="Gene3D" id="3.30.428.10">
    <property type="entry name" value="HIT-like"/>
    <property type="match status" value="1"/>
</dbReference>